<gene>
    <name evidence="2" type="ORF">MCOR_54491</name>
</gene>
<protein>
    <submittedName>
        <fullName evidence="2">Uncharacterized protein</fullName>
    </submittedName>
</protein>
<dbReference type="OrthoDB" id="10036512at2759"/>
<sequence>MSDKKRKRNEYKRIWIANARQKARISAESHFSSSDEECEFLSASTCSNMSNLEANKCALQNLHSVDLPSTSQPMTTMTTEGNLSPSDEGGHELESDNSSSGLPDIDWDSVEKFETLSVDTDTDFNPDEDDTLLEELAVWTNTFQVNHNAVDALLKILKEHGPSKPTNLDFLQEAIDELDSLLQNGFKFNGKEVRVKLRCVVCDAPAKAMMKGIKLFSGYYGCDRCNQTGFWCGRITYQDIENMQLRTDVSFRNQDQEEHHHRRSPFVN</sequence>
<dbReference type="Proteomes" id="UP000507470">
    <property type="component" value="Unassembled WGS sequence"/>
</dbReference>
<dbReference type="PANTHER" id="PTHR33053">
    <property type="entry name" value="PROTEIN, PUTATIVE-RELATED"/>
    <property type="match status" value="1"/>
</dbReference>
<evidence type="ECO:0000256" key="1">
    <source>
        <dbReference type="SAM" id="MobiDB-lite"/>
    </source>
</evidence>
<evidence type="ECO:0000313" key="2">
    <source>
        <dbReference type="EMBL" id="CAC5422441.1"/>
    </source>
</evidence>
<feature type="region of interest" description="Disordered" evidence="1">
    <location>
        <begin position="68"/>
        <end position="105"/>
    </location>
</feature>
<keyword evidence="3" id="KW-1185">Reference proteome</keyword>
<proteinExistence type="predicted"/>
<accession>A0A6J8ETJ0</accession>
<dbReference type="EMBL" id="CACVKT020009597">
    <property type="protein sequence ID" value="CAC5422441.1"/>
    <property type="molecule type" value="Genomic_DNA"/>
</dbReference>
<dbReference type="AlphaFoldDB" id="A0A6J8ETJ0"/>
<feature type="compositionally biased region" description="Low complexity" evidence="1">
    <location>
        <begin position="68"/>
        <end position="79"/>
    </location>
</feature>
<reference evidence="2 3" key="1">
    <citation type="submission" date="2020-06" db="EMBL/GenBank/DDBJ databases">
        <authorList>
            <person name="Li R."/>
            <person name="Bekaert M."/>
        </authorList>
    </citation>
    <scope>NUCLEOTIDE SEQUENCE [LARGE SCALE GENOMIC DNA]</scope>
    <source>
        <strain evidence="3">wild</strain>
    </source>
</reference>
<evidence type="ECO:0000313" key="3">
    <source>
        <dbReference type="Proteomes" id="UP000507470"/>
    </source>
</evidence>
<organism evidence="2 3">
    <name type="scientific">Mytilus coruscus</name>
    <name type="common">Sea mussel</name>
    <dbReference type="NCBI Taxonomy" id="42192"/>
    <lineage>
        <taxon>Eukaryota</taxon>
        <taxon>Metazoa</taxon>
        <taxon>Spiralia</taxon>
        <taxon>Lophotrochozoa</taxon>
        <taxon>Mollusca</taxon>
        <taxon>Bivalvia</taxon>
        <taxon>Autobranchia</taxon>
        <taxon>Pteriomorphia</taxon>
        <taxon>Mytilida</taxon>
        <taxon>Mytiloidea</taxon>
        <taxon>Mytilidae</taxon>
        <taxon>Mytilinae</taxon>
        <taxon>Mytilus</taxon>
    </lineage>
</organism>
<name>A0A6J8ETJ0_MYTCO</name>